<dbReference type="CDD" id="cd00037">
    <property type="entry name" value="CLECT"/>
    <property type="match status" value="2"/>
</dbReference>
<evidence type="ECO:0000256" key="2">
    <source>
        <dbReference type="ARBA" id="ARBA00022525"/>
    </source>
</evidence>
<keyword evidence="3" id="KW-0732">Signal</keyword>
<evidence type="ECO:0000256" key="3">
    <source>
        <dbReference type="ARBA" id="ARBA00022729"/>
    </source>
</evidence>
<dbReference type="InterPro" id="IPR051663">
    <property type="entry name" value="CLec_Tetranectin-domain"/>
</dbReference>
<gene>
    <name evidence="7" type="ORF">ElyMa_004947500</name>
</gene>
<dbReference type="GO" id="GO:0005615">
    <property type="term" value="C:extracellular space"/>
    <property type="evidence" value="ECO:0007669"/>
    <property type="project" value="TreeGrafter"/>
</dbReference>
<keyword evidence="2" id="KW-0964">Secreted</keyword>
<dbReference type="InterPro" id="IPR016187">
    <property type="entry name" value="CTDL_fold"/>
</dbReference>
<reference evidence="7 8" key="1">
    <citation type="journal article" date="2021" name="Elife">
        <title>Chloroplast acquisition without the gene transfer in kleptoplastic sea slugs, Plakobranchus ocellatus.</title>
        <authorList>
            <person name="Maeda T."/>
            <person name="Takahashi S."/>
            <person name="Yoshida T."/>
            <person name="Shimamura S."/>
            <person name="Takaki Y."/>
            <person name="Nagai Y."/>
            <person name="Toyoda A."/>
            <person name="Suzuki Y."/>
            <person name="Arimoto A."/>
            <person name="Ishii H."/>
            <person name="Satoh N."/>
            <person name="Nishiyama T."/>
            <person name="Hasebe M."/>
            <person name="Maruyama T."/>
            <person name="Minagawa J."/>
            <person name="Obokata J."/>
            <person name="Shigenobu S."/>
        </authorList>
    </citation>
    <scope>NUCLEOTIDE SEQUENCE [LARGE SCALE GENOMIC DNA]</scope>
</reference>
<protein>
    <submittedName>
        <fullName evidence="7">Macrophage mannose receptor 1</fullName>
    </submittedName>
</protein>
<evidence type="ECO:0000259" key="6">
    <source>
        <dbReference type="PROSITE" id="PS50041"/>
    </source>
</evidence>
<dbReference type="AlphaFoldDB" id="A0AAV4J250"/>
<dbReference type="EMBL" id="BMAT01009902">
    <property type="protein sequence ID" value="GFS16029.1"/>
    <property type="molecule type" value="Genomic_DNA"/>
</dbReference>
<keyword evidence="7" id="KW-0675">Receptor</keyword>
<keyword evidence="8" id="KW-1185">Reference proteome</keyword>
<evidence type="ECO:0000313" key="8">
    <source>
        <dbReference type="Proteomes" id="UP000762676"/>
    </source>
</evidence>
<dbReference type="InterPro" id="IPR018378">
    <property type="entry name" value="C-type_lectin_CS"/>
</dbReference>
<proteinExistence type="predicted"/>
<comment type="caution">
    <text evidence="7">The sequence shown here is derived from an EMBL/GenBank/DDBJ whole genome shotgun (WGS) entry which is preliminary data.</text>
</comment>
<sequence>MANVCESWAAGAMYAGRGMCFILNPTPMNITDAQDLCLAEFGGHVAELRTEYQRQTVISLRDAYAVHNVWLGASDEPVEKEWRWLSDNDHANLPRDWWRPGQPNNEGGEAHCLVMSSSSLLFDRRCFLPYATTCQKYIDNPCDELLPGAEYYNGSCFKAVAENMTIDAAQERCEDMGAFLAEPYSADLKEFLMMFAGMNFSPDVNIVFGLTKTPLEENFRWLSTGDPVNATNWQIKTSANVSNKNSSTVAMMTGSSNWQWTEESDEVQAHVICQKVIPVYNTIYLAALPSSSLSVTNSALLSYAYSQPGWITVEMTFNPEGQVVQKNFLGQEGLQYRMALDTDKRSLLVRSTQLLHMTLTLWHHDLTAISSSLLLPVFLSDMSESRLTYPSPGDVSIGISSSGDSTVPLDIAVSGGESKATFSVGEFRYNLWPWVTFSARLTDQSQPFYIDSLTGYTRGPFVHANQALAVFTTERKPLASRSDDVTFEHVLSISQIGTSYVTFPSMPFNKKVKDTFTVVAVYNDTRIAVPSYDTSLEIYNIILDKAGDTFDLKLYANGFRHVTGSKPFYLYARLGGTGGNNSCTVTLLADHLWTGQYIVHLAKPWTLLPYVYVLVVGRNPDMVTVNLENSDSSQIITPMDCHNVKGTSYEACYFRLSSTTVGPYSLTRPSGEKFAAYMFGSKGQAAACHQLGMNFTATSGGHQDLVASIYLSLAKEFTLNL</sequence>
<keyword evidence="4" id="KW-0430">Lectin</keyword>
<evidence type="ECO:0000256" key="4">
    <source>
        <dbReference type="ARBA" id="ARBA00022734"/>
    </source>
</evidence>
<organism evidence="7 8">
    <name type="scientific">Elysia marginata</name>
    <dbReference type="NCBI Taxonomy" id="1093978"/>
    <lineage>
        <taxon>Eukaryota</taxon>
        <taxon>Metazoa</taxon>
        <taxon>Spiralia</taxon>
        <taxon>Lophotrochozoa</taxon>
        <taxon>Mollusca</taxon>
        <taxon>Gastropoda</taxon>
        <taxon>Heterobranchia</taxon>
        <taxon>Euthyneura</taxon>
        <taxon>Panpulmonata</taxon>
        <taxon>Sacoglossa</taxon>
        <taxon>Placobranchoidea</taxon>
        <taxon>Plakobranchidae</taxon>
        <taxon>Elysia</taxon>
    </lineage>
</organism>
<comment type="subcellular location">
    <subcellularLocation>
        <location evidence="1">Secreted</location>
    </subcellularLocation>
</comment>
<dbReference type="PANTHER" id="PTHR22799">
    <property type="entry name" value="TETRANECTIN-RELATED"/>
    <property type="match status" value="1"/>
</dbReference>
<dbReference type="SMART" id="SM00034">
    <property type="entry name" value="CLECT"/>
    <property type="match status" value="2"/>
</dbReference>
<dbReference type="InterPro" id="IPR001304">
    <property type="entry name" value="C-type_lectin-like"/>
</dbReference>
<dbReference type="PROSITE" id="PS00615">
    <property type="entry name" value="C_TYPE_LECTIN_1"/>
    <property type="match status" value="1"/>
</dbReference>
<feature type="domain" description="C-type lectin" evidence="6">
    <location>
        <begin position="152"/>
        <end position="274"/>
    </location>
</feature>
<dbReference type="GO" id="GO:0008083">
    <property type="term" value="F:growth factor activity"/>
    <property type="evidence" value="ECO:0007669"/>
    <property type="project" value="TreeGrafter"/>
</dbReference>
<name>A0AAV4J250_9GAST</name>
<dbReference type="Proteomes" id="UP000762676">
    <property type="component" value="Unassembled WGS sequence"/>
</dbReference>
<dbReference type="InterPro" id="IPR035234">
    <property type="entry name" value="IgGFc-bd_N"/>
</dbReference>
<dbReference type="PROSITE" id="PS50041">
    <property type="entry name" value="C_TYPE_LECTIN_2"/>
    <property type="match status" value="2"/>
</dbReference>
<evidence type="ECO:0000313" key="7">
    <source>
        <dbReference type="EMBL" id="GFS16029.1"/>
    </source>
</evidence>
<dbReference type="GO" id="GO:0030246">
    <property type="term" value="F:carbohydrate binding"/>
    <property type="evidence" value="ECO:0007669"/>
    <property type="project" value="UniProtKB-KW"/>
</dbReference>
<evidence type="ECO:0000256" key="1">
    <source>
        <dbReference type="ARBA" id="ARBA00004613"/>
    </source>
</evidence>
<dbReference type="Pfam" id="PF17517">
    <property type="entry name" value="IgGFc_binding"/>
    <property type="match status" value="1"/>
</dbReference>
<dbReference type="InterPro" id="IPR016186">
    <property type="entry name" value="C-type_lectin-like/link_sf"/>
</dbReference>
<dbReference type="SUPFAM" id="SSF56436">
    <property type="entry name" value="C-type lectin-like"/>
    <property type="match status" value="2"/>
</dbReference>
<dbReference type="Gene3D" id="3.10.100.10">
    <property type="entry name" value="Mannose-Binding Protein A, subunit A"/>
    <property type="match status" value="2"/>
</dbReference>
<feature type="domain" description="C-type lectin" evidence="6">
    <location>
        <begin position="16"/>
        <end position="135"/>
    </location>
</feature>
<keyword evidence="5" id="KW-1015">Disulfide bond</keyword>
<evidence type="ECO:0000256" key="5">
    <source>
        <dbReference type="ARBA" id="ARBA00023157"/>
    </source>
</evidence>
<dbReference type="PANTHER" id="PTHR22799:SF1">
    <property type="entry name" value="C-TYPE LECTIN DOMAIN FAMILY 11 MEMBER A"/>
    <property type="match status" value="1"/>
</dbReference>
<accession>A0AAV4J250</accession>
<dbReference type="Pfam" id="PF00059">
    <property type="entry name" value="Lectin_C"/>
    <property type="match status" value="2"/>
</dbReference>